<evidence type="ECO:0000313" key="2">
    <source>
        <dbReference type="WBParaSite" id="SPAL_0000041900.1"/>
    </source>
</evidence>
<accession>A0A0N5B2W7</accession>
<name>A0A0N5B2W7_STREA</name>
<dbReference type="AlphaFoldDB" id="A0A0N5B2W7"/>
<dbReference type="WBParaSite" id="SPAL_0000041900.1">
    <property type="protein sequence ID" value="SPAL_0000041900.1"/>
    <property type="gene ID" value="SPAL_0000041900"/>
</dbReference>
<reference evidence="2" key="1">
    <citation type="submission" date="2017-02" db="UniProtKB">
        <authorList>
            <consortium name="WormBaseParasite"/>
        </authorList>
    </citation>
    <scope>IDENTIFICATION</scope>
</reference>
<evidence type="ECO:0000313" key="1">
    <source>
        <dbReference type="Proteomes" id="UP000046392"/>
    </source>
</evidence>
<keyword evidence="1" id="KW-1185">Reference proteome</keyword>
<organism evidence="1 2">
    <name type="scientific">Strongyloides papillosus</name>
    <name type="common">Intestinal threadworm</name>
    <dbReference type="NCBI Taxonomy" id="174720"/>
    <lineage>
        <taxon>Eukaryota</taxon>
        <taxon>Metazoa</taxon>
        <taxon>Ecdysozoa</taxon>
        <taxon>Nematoda</taxon>
        <taxon>Chromadorea</taxon>
        <taxon>Rhabditida</taxon>
        <taxon>Tylenchina</taxon>
        <taxon>Panagrolaimomorpha</taxon>
        <taxon>Strongyloidoidea</taxon>
        <taxon>Strongyloididae</taxon>
        <taxon>Strongyloides</taxon>
    </lineage>
</organism>
<protein>
    <submittedName>
        <fullName evidence="2">Uncharacterized protein</fullName>
    </submittedName>
</protein>
<sequence>MEHIFISQLIFVQFLFNFYTSTNISIRSVLLIDLLKEVDFQICYIASFVSPTHLLHYKKSTMDYYFKYNELNHANFDTSFVFFIILLI</sequence>
<proteinExistence type="predicted"/>
<dbReference type="Proteomes" id="UP000046392">
    <property type="component" value="Unplaced"/>
</dbReference>